<evidence type="ECO:0000313" key="3">
    <source>
        <dbReference type="Proteomes" id="UP001162483"/>
    </source>
</evidence>
<dbReference type="Proteomes" id="UP001162483">
    <property type="component" value="Unassembled WGS sequence"/>
</dbReference>
<keyword evidence="3" id="KW-1185">Reference proteome</keyword>
<feature type="region of interest" description="Disordered" evidence="1">
    <location>
        <begin position="1"/>
        <end position="28"/>
    </location>
</feature>
<accession>A0ABN9B500</accession>
<evidence type="ECO:0000256" key="1">
    <source>
        <dbReference type="SAM" id="MobiDB-lite"/>
    </source>
</evidence>
<reference evidence="2" key="1">
    <citation type="submission" date="2023-05" db="EMBL/GenBank/DDBJ databases">
        <authorList>
            <person name="Stuckert A."/>
        </authorList>
    </citation>
    <scope>NUCLEOTIDE SEQUENCE</scope>
</reference>
<proteinExistence type="predicted"/>
<sequence>MTDAGIGRITLPETLQEGHRGAQDTVSEEQIPEQRCMVSQNVARGYRLCYTRGIPPGRLNK</sequence>
<dbReference type="EMBL" id="CATNWA010002274">
    <property type="protein sequence ID" value="CAI9542525.1"/>
    <property type="molecule type" value="Genomic_DNA"/>
</dbReference>
<feature type="non-terminal residue" evidence="2">
    <location>
        <position position="61"/>
    </location>
</feature>
<comment type="caution">
    <text evidence="2">The sequence shown here is derived from an EMBL/GenBank/DDBJ whole genome shotgun (WGS) entry which is preliminary data.</text>
</comment>
<gene>
    <name evidence="2" type="ORF">SPARVUS_LOCUS2106780</name>
</gene>
<evidence type="ECO:0000313" key="2">
    <source>
        <dbReference type="EMBL" id="CAI9542525.1"/>
    </source>
</evidence>
<name>A0ABN9B500_9NEOB</name>
<protein>
    <submittedName>
        <fullName evidence="2">Uncharacterized protein</fullName>
    </submittedName>
</protein>
<organism evidence="2 3">
    <name type="scientific">Staurois parvus</name>
    <dbReference type="NCBI Taxonomy" id="386267"/>
    <lineage>
        <taxon>Eukaryota</taxon>
        <taxon>Metazoa</taxon>
        <taxon>Chordata</taxon>
        <taxon>Craniata</taxon>
        <taxon>Vertebrata</taxon>
        <taxon>Euteleostomi</taxon>
        <taxon>Amphibia</taxon>
        <taxon>Batrachia</taxon>
        <taxon>Anura</taxon>
        <taxon>Neobatrachia</taxon>
        <taxon>Ranoidea</taxon>
        <taxon>Ranidae</taxon>
        <taxon>Staurois</taxon>
    </lineage>
</organism>